<evidence type="ECO:0000256" key="2">
    <source>
        <dbReference type="ARBA" id="ARBA00008807"/>
    </source>
</evidence>
<evidence type="ECO:0000313" key="10">
    <source>
        <dbReference type="Proteomes" id="UP000566819"/>
    </source>
</evidence>
<keyword evidence="5 8" id="KW-1133">Transmembrane helix</keyword>
<reference evidence="9 10" key="1">
    <citation type="submission" date="2020-03" db="EMBL/GenBank/DDBJ databases">
        <title>Draft Genome Sequence of Cudoniella acicularis.</title>
        <authorList>
            <person name="Buettner E."/>
            <person name="Kellner H."/>
        </authorList>
    </citation>
    <scope>NUCLEOTIDE SEQUENCE [LARGE SCALE GENOMIC DNA]</scope>
    <source>
        <strain evidence="9 10">DSM 108380</strain>
    </source>
</reference>
<keyword evidence="6 8" id="KW-0472">Membrane</keyword>
<feature type="transmembrane region" description="Helical" evidence="8">
    <location>
        <begin position="62"/>
        <end position="82"/>
    </location>
</feature>
<dbReference type="Pfam" id="PF03169">
    <property type="entry name" value="OPT"/>
    <property type="match status" value="1"/>
</dbReference>
<dbReference type="InterPro" id="IPR045035">
    <property type="entry name" value="YSL-like"/>
</dbReference>
<dbReference type="AlphaFoldDB" id="A0A8H4VVI8"/>
<dbReference type="PANTHER" id="PTHR31645">
    <property type="entry name" value="OLIGOPEPTIDE TRANSPORTER YGL114W-RELATED"/>
    <property type="match status" value="1"/>
</dbReference>
<evidence type="ECO:0000256" key="6">
    <source>
        <dbReference type="ARBA" id="ARBA00023136"/>
    </source>
</evidence>
<keyword evidence="10" id="KW-1185">Reference proteome</keyword>
<comment type="subcellular location">
    <subcellularLocation>
        <location evidence="1">Membrane</location>
        <topology evidence="1">Multi-pass membrane protein</topology>
    </subcellularLocation>
</comment>
<dbReference type="PANTHER" id="PTHR31645:SF0">
    <property type="entry name" value="OLIGOPEPTIDE TRANSPORTER YGL114W-RELATED"/>
    <property type="match status" value="1"/>
</dbReference>
<sequence>MTLPSKYLTTPFTPMENVLVQTISSSLGGMPVTARYNGVIPALGLLTTSKENSPLEFSLWELVVWSLGTCLLGIVLATALRYHFIIRRHVRFPTGTAEAVLMGLLYKKRSDIVENVEKDQEEPFDVNNSDLPDTADTPEGRQISGMQIDANGLHGRYSGSTQHVESGLGAKDNAH</sequence>
<dbReference type="InterPro" id="IPR004813">
    <property type="entry name" value="OPT"/>
</dbReference>
<dbReference type="GO" id="GO:0000329">
    <property type="term" value="C:fungal-type vacuole membrane"/>
    <property type="evidence" value="ECO:0007669"/>
    <property type="project" value="TreeGrafter"/>
</dbReference>
<evidence type="ECO:0000256" key="1">
    <source>
        <dbReference type="ARBA" id="ARBA00004141"/>
    </source>
</evidence>
<protein>
    <submittedName>
        <fullName evidence="9">Uncharacterized protein</fullName>
    </submittedName>
</protein>
<accession>A0A8H4VVI8</accession>
<dbReference type="GO" id="GO:0035673">
    <property type="term" value="F:oligopeptide transmembrane transporter activity"/>
    <property type="evidence" value="ECO:0007669"/>
    <property type="project" value="InterPro"/>
</dbReference>
<evidence type="ECO:0000256" key="4">
    <source>
        <dbReference type="ARBA" id="ARBA00022692"/>
    </source>
</evidence>
<evidence type="ECO:0000256" key="8">
    <source>
        <dbReference type="SAM" id="Phobius"/>
    </source>
</evidence>
<comment type="similarity">
    <text evidence="2">Belongs to the oligopeptide OPT transporter family.</text>
</comment>
<evidence type="ECO:0000256" key="7">
    <source>
        <dbReference type="SAM" id="MobiDB-lite"/>
    </source>
</evidence>
<dbReference type="OrthoDB" id="627262at2759"/>
<evidence type="ECO:0000256" key="3">
    <source>
        <dbReference type="ARBA" id="ARBA00022448"/>
    </source>
</evidence>
<dbReference type="Proteomes" id="UP000566819">
    <property type="component" value="Unassembled WGS sequence"/>
</dbReference>
<feature type="region of interest" description="Disordered" evidence="7">
    <location>
        <begin position="117"/>
        <end position="175"/>
    </location>
</feature>
<comment type="caution">
    <text evidence="9">The sequence shown here is derived from an EMBL/GenBank/DDBJ whole genome shotgun (WGS) entry which is preliminary data.</text>
</comment>
<proteinExistence type="inferred from homology"/>
<dbReference type="EMBL" id="JAAMPI010001963">
    <property type="protein sequence ID" value="KAF4621509.1"/>
    <property type="molecule type" value="Genomic_DNA"/>
</dbReference>
<evidence type="ECO:0000313" key="9">
    <source>
        <dbReference type="EMBL" id="KAF4621509.1"/>
    </source>
</evidence>
<gene>
    <name evidence="9" type="ORF">G7Y89_g14566</name>
</gene>
<keyword evidence="4 8" id="KW-0812">Transmembrane</keyword>
<evidence type="ECO:0000256" key="5">
    <source>
        <dbReference type="ARBA" id="ARBA00022989"/>
    </source>
</evidence>
<name>A0A8H4VVI8_9HELO</name>
<organism evidence="9 10">
    <name type="scientific">Cudoniella acicularis</name>
    <dbReference type="NCBI Taxonomy" id="354080"/>
    <lineage>
        <taxon>Eukaryota</taxon>
        <taxon>Fungi</taxon>
        <taxon>Dikarya</taxon>
        <taxon>Ascomycota</taxon>
        <taxon>Pezizomycotina</taxon>
        <taxon>Leotiomycetes</taxon>
        <taxon>Helotiales</taxon>
        <taxon>Tricladiaceae</taxon>
        <taxon>Cudoniella</taxon>
    </lineage>
</organism>
<keyword evidence="3" id="KW-0813">Transport</keyword>